<comment type="caution">
    <text evidence="1">The sequence shown here is derived from an EMBL/GenBank/DDBJ whole genome shotgun (WGS) entry which is preliminary data.</text>
</comment>
<dbReference type="AlphaFoldDB" id="A0AAD5MXN0"/>
<organism evidence="1 2">
    <name type="scientific">Parelaphostrongylus tenuis</name>
    <name type="common">Meningeal worm</name>
    <dbReference type="NCBI Taxonomy" id="148309"/>
    <lineage>
        <taxon>Eukaryota</taxon>
        <taxon>Metazoa</taxon>
        <taxon>Ecdysozoa</taxon>
        <taxon>Nematoda</taxon>
        <taxon>Chromadorea</taxon>
        <taxon>Rhabditida</taxon>
        <taxon>Rhabditina</taxon>
        <taxon>Rhabditomorpha</taxon>
        <taxon>Strongyloidea</taxon>
        <taxon>Metastrongylidae</taxon>
        <taxon>Parelaphostrongylus</taxon>
    </lineage>
</organism>
<sequence>MEAHSLKQPKSIALGVRANNTPGGDHVVESKLFEENANAANSSTTPSLQKQFFSPVLNDMKWAVPSQPG</sequence>
<gene>
    <name evidence="1" type="ORF">KIN20_014718</name>
</gene>
<dbReference type="EMBL" id="JAHQIW010002954">
    <property type="protein sequence ID" value="KAJ1356872.1"/>
    <property type="molecule type" value="Genomic_DNA"/>
</dbReference>
<keyword evidence="2" id="KW-1185">Reference proteome</keyword>
<accession>A0AAD5MXN0</accession>
<proteinExistence type="predicted"/>
<reference evidence="1" key="1">
    <citation type="submission" date="2021-06" db="EMBL/GenBank/DDBJ databases">
        <title>Parelaphostrongylus tenuis whole genome reference sequence.</title>
        <authorList>
            <person name="Garwood T.J."/>
            <person name="Larsen P.A."/>
            <person name="Fountain-Jones N.M."/>
            <person name="Garbe J.R."/>
            <person name="Macchietto M.G."/>
            <person name="Kania S.A."/>
            <person name="Gerhold R.W."/>
            <person name="Richards J.E."/>
            <person name="Wolf T.M."/>
        </authorList>
    </citation>
    <scope>NUCLEOTIDE SEQUENCE</scope>
    <source>
        <strain evidence="1">MNPRO001-30</strain>
        <tissue evidence="1">Meninges</tissue>
    </source>
</reference>
<dbReference type="Proteomes" id="UP001196413">
    <property type="component" value="Unassembled WGS sequence"/>
</dbReference>
<protein>
    <submittedName>
        <fullName evidence="1">Uncharacterized protein</fullName>
    </submittedName>
</protein>
<name>A0AAD5MXN0_PARTN</name>
<evidence type="ECO:0000313" key="2">
    <source>
        <dbReference type="Proteomes" id="UP001196413"/>
    </source>
</evidence>
<evidence type="ECO:0000313" key="1">
    <source>
        <dbReference type="EMBL" id="KAJ1356872.1"/>
    </source>
</evidence>